<reference evidence="1" key="1">
    <citation type="submission" date="2020-08" db="EMBL/GenBank/DDBJ databases">
        <title>Multicomponent nature underlies the extraordinary mechanical properties of spider dragline silk.</title>
        <authorList>
            <person name="Kono N."/>
            <person name="Nakamura H."/>
            <person name="Mori M."/>
            <person name="Yoshida Y."/>
            <person name="Ohtoshi R."/>
            <person name="Malay A.D."/>
            <person name="Moran D.A.P."/>
            <person name="Tomita M."/>
            <person name="Numata K."/>
            <person name="Arakawa K."/>
        </authorList>
    </citation>
    <scope>NUCLEOTIDE SEQUENCE</scope>
</reference>
<proteinExistence type="predicted"/>
<dbReference type="Proteomes" id="UP000887013">
    <property type="component" value="Unassembled WGS sequence"/>
</dbReference>
<comment type="caution">
    <text evidence="1">The sequence shown here is derived from an EMBL/GenBank/DDBJ whole genome shotgun (WGS) entry which is preliminary data.</text>
</comment>
<protein>
    <submittedName>
        <fullName evidence="1">Uncharacterized protein</fullName>
    </submittedName>
</protein>
<dbReference type="AlphaFoldDB" id="A0A8X6NM33"/>
<sequence>MISIHRRPTAAERECSTIHCPKSAKKSIEPIMPSRETKGSYSDVPWAMGEIEDVISPRSYVRSFNDDRCAVLRV</sequence>
<evidence type="ECO:0000313" key="2">
    <source>
        <dbReference type="Proteomes" id="UP000887013"/>
    </source>
</evidence>
<dbReference type="EMBL" id="BMAW01011063">
    <property type="protein sequence ID" value="GFT21782.1"/>
    <property type="molecule type" value="Genomic_DNA"/>
</dbReference>
<accession>A0A8X6NM33</accession>
<organism evidence="1 2">
    <name type="scientific">Nephila pilipes</name>
    <name type="common">Giant wood spider</name>
    <name type="synonym">Nephila maculata</name>
    <dbReference type="NCBI Taxonomy" id="299642"/>
    <lineage>
        <taxon>Eukaryota</taxon>
        <taxon>Metazoa</taxon>
        <taxon>Ecdysozoa</taxon>
        <taxon>Arthropoda</taxon>
        <taxon>Chelicerata</taxon>
        <taxon>Arachnida</taxon>
        <taxon>Araneae</taxon>
        <taxon>Araneomorphae</taxon>
        <taxon>Entelegynae</taxon>
        <taxon>Araneoidea</taxon>
        <taxon>Nephilidae</taxon>
        <taxon>Nephila</taxon>
    </lineage>
</organism>
<gene>
    <name evidence="1" type="ORF">NPIL_321171</name>
</gene>
<name>A0A8X6NM33_NEPPI</name>
<keyword evidence="2" id="KW-1185">Reference proteome</keyword>
<evidence type="ECO:0000313" key="1">
    <source>
        <dbReference type="EMBL" id="GFT21782.1"/>
    </source>
</evidence>